<comment type="caution">
    <text evidence="3">The sequence shown here is derived from an EMBL/GenBank/DDBJ whole genome shotgun (WGS) entry which is preliminary data.</text>
</comment>
<dbReference type="GO" id="GO:0005634">
    <property type="term" value="C:nucleus"/>
    <property type="evidence" value="ECO:0007669"/>
    <property type="project" value="TreeGrafter"/>
</dbReference>
<feature type="compositionally biased region" description="Polar residues" evidence="1">
    <location>
        <begin position="277"/>
        <end position="290"/>
    </location>
</feature>
<feature type="region of interest" description="Disordered" evidence="1">
    <location>
        <begin position="396"/>
        <end position="436"/>
    </location>
</feature>
<accession>A0A7J7LGQ7</accession>
<reference evidence="3 4" key="1">
    <citation type="journal article" date="2020" name="IScience">
        <title>Genome Sequencing of the Endangered Kingdonia uniflora (Circaeasteraceae, Ranunculales) Reveals Potential Mechanisms of Evolutionary Specialization.</title>
        <authorList>
            <person name="Sun Y."/>
            <person name="Deng T."/>
            <person name="Zhang A."/>
            <person name="Moore M.J."/>
            <person name="Landis J.B."/>
            <person name="Lin N."/>
            <person name="Zhang H."/>
            <person name="Zhang X."/>
            <person name="Huang J."/>
            <person name="Zhang X."/>
            <person name="Sun H."/>
            <person name="Wang H."/>
        </authorList>
    </citation>
    <scope>NUCLEOTIDE SEQUENCE [LARGE SCALE GENOMIC DNA]</scope>
    <source>
        <strain evidence="3">TB1705</strain>
        <tissue evidence="3">Leaf</tissue>
    </source>
</reference>
<keyword evidence="2" id="KW-0812">Transmembrane</keyword>
<dbReference type="GO" id="GO:0005829">
    <property type="term" value="C:cytosol"/>
    <property type="evidence" value="ECO:0007669"/>
    <property type="project" value="TreeGrafter"/>
</dbReference>
<evidence type="ECO:0008006" key="5">
    <source>
        <dbReference type="Google" id="ProtNLM"/>
    </source>
</evidence>
<dbReference type="OrthoDB" id="420187at2759"/>
<feature type="compositionally biased region" description="Low complexity" evidence="1">
    <location>
        <begin position="267"/>
        <end position="276"/>
    </location>
</feature>
<feature type="transmembrane region" description="Helical" evidence="2">
    <location>
        <begin position="12"/>
        <end position="30"/>
    </location>
</feature>
<organism evidence="3 4">
    <name type="scientific">Kingdonia uniflora</name>
    <dbReference type="NCBI Taxonomy" id="39325"/>
    <lineage>
        <taxon>Eukaryota</taxon>
        <taxon>Viridiplantae</taxon>
        <taxon>Streptophyta</taxon>
        <taxon>Embryophyta</taxon>
        <taxon>Tracheophyta</taxon>
        <taxon>Spermatophyta</taxon>
        <taxon>Magnoliopsida</taxon>
        <taxon>Ranunculales</taxon>
        <taxon>Circaeasteraceae</taxon>
        <taxon>Kingdonia</taxon>
    </lineage>
</organism>
<keyword evidence="4" id="KW-1185">Reference proteome</keyword>
<evidence type="ECO:0000313" key="4">
    <source>
        <dbReference type="Proteomes" id="UP000541444"/>
    </source>
</evidence>
<dbReference type="InterPro" id="IPR038765">
    <property type="entry name" value="Papain-like_cys_pep_sf"/>
</dbReference>
<proteinExistence type="predicted"/>
<evidence type="ECO:0000256" key="2">
    <source>
        <dbReference type="SAM" id="Phobius"/>
    </source>
</evidence>
<dbReference type="AlphaFoldDB" id="A0A7J7LGQ7"/>
<feature type="non-terminal residue" evidence="3">
    <location>
        <position position="1"/>
    </location>
</feature>
<dbReference type="Proteomes" id="UP000541444">
    <property type="component" value="Unassembled WGS sequence"/>
</dbReference>
<dbReference type="Gene3D" id="3.90.70.10">
    <property type="entry name" value="Cysteine proteinases"/>
    <property type="match status" value="1"/>
</dbReference>
<dbReference type="GO" id="GO:0016579">
    <property type="term" value="P:protein deubiquitination"/>
    <property type="evidence" value="ECO:0007669"/>
    <property type="project" value="TreeGrafter"/>
</dbReference>
<evidence type="ECO:0000313" key="3">
    <source>
        <dbReference type="EMBL" id="KAF6141817.1"/>
    </source>
</evidence>
<sequence length="630" mass="70007">MLVPGDLGFQSLVLMFFVFFTPIVTFIIHYKWRIATARTQEIVRLVAMVAEEEARIEHEAVVDYYVPVSVAVGARHSQCAVCYCPTTTRCSRCKAIRYCLILTLALACIVIALVNVKLFIGDKATRKCNPPRVDPDENEESQEVYRNDLEMGGRWYAQPVDMDTTSVNYSPLDCTNETNDDKIGPSAACKEADLTSKSLVEELASFIPTIITLDRLEEPLANEIASSEFTSLDISVNGSDSRFSGDGGRQSDSESHFRFSFNLSSHVSRNSSSQCSEPKNITSDGTNPAITGNVKPVNKTSFSEKIDYTPTVKSLPTLNSSLKSSSAKNPKLDVTDRMISCYIKHVGGVSLLDKSVGDASKVNKSLLLNPEKPASAGNIRSPELRLSKSERIRSLSSSTFDDHQSCKNSEFSVPSMSSSNVNSEIEGTSPNSSNGLKTSMRKVVQQFKVSKLGKQNLVALGRYNISIQVIHQTLSLGQGWSSAKWPYKLWYAIDTMQSVCLREAGVNAKDPWAEEITLVGLIFGGYIRSKIKCMKCKVWHERMMDLTVEIQGDIGILEEALGRFTATKILDGDNKYECSRLSGKFGKLNKPVQFQSSRVHLDVMNAVFYGHYVCYVRNIEEKWFKIDDNK</sequence>
<protein>
    <recommendedName>
        <fullName evidence="5">USP domain-containing protein</fullName>
    </recommendedName>
</protein>
<dbReference type="EMBL" id="JACGCM010002297">
    <property type="protein sequence ID" value="KAF6141817.1"/>
    <property type="molecule type" value="Genomic_DNA"/>
</dbReference>
<gene>
    <name evidence="3" type="ORF">GIB67_031884</name>
</gene>
<keyword evidence="2" id="KW-1133">Transmembrane helix</keyword>
<feature type="transmembrane region" description="Helical" evidence="2">
    <location>
        <begin position="98"/>
        <end position="120"/>
    </location>
</feature>
<evidence type="ECO:0000256" key="1">
    <source>
        <dbReference type="SAM" id="MobiDB-lite"/>
    </source>
</evidence>
<name>A0A7J7LGQ7_9MAGN</name>
<feature type="compositionally biased region" description="Low complexity" evidence="1">
    <location>
        <begin position="408"/>
        <end position="426"/>
    </location>
</feature>
<feature type="region of interest" description="Disordered" evidence="1">
    <location>
        <begin position="267"/>
        <end position="296"/>
    </location>
</feature>
<dbReference type="SUPFAM" id="SSF54001">
    <property type="entry name" value="Cysteine proteinases"/>
    <property type="match status" value="1"/>
</dbReference>
<keyword evidence="2" id="KW-0472">Membrane</keyword>
<dbReference type="InterPro" id="IPR050164">
    <property type="entry name" value="Peptidase_C19"/>
</dbReference>
<dbReference type="PANTHER" id="PTHR24006:SF874">
    <property type="entry name" value="UBIQUITIN CARBOXYL-TERMINAL HYDROLASE 16"/>
    <property type="match status" value="1"/>
</dbReference>
<dbReference type="PANTHER" id="PTHR24006">
    <property type="entry name" value="UBIQUITIN CARBOXYL-TERMINAL HYDROLASE"/>
    <property type="match status" value="1"/>
</dbReference>
<dbReference type="GO" id="GO:0004843">
    <property type="term" value="F:cysteine-type deubiquitinase activity"/>
    <property type="evidence" value="ECO:0007669"/>
    <property type="project" value="TreeGrafter"/>
</dbReference>